<accession>A0AAJ7XBX5</accession>
<feature type="transmembrane region" description="Helical" evidence="15">
    <location>
        <begin position="268"/>
        <end position="294"/>
    </location>
</feature>
<dbReference type="GO" id="GO:0007602">
    <property type="term" value="P:phototransduction"/>
    <property type="evidence" value="ECO:0007669"/>
    <property type="project" value="UniProtKB-KW"/>
</dbReference>
<evidence type="ECO:0000313" key="17">
    <source>
        <dbReference type="Proteomes" id="UP001318040"/>
    </source>
</evidence>
<keyword evidence="17" id="KW-1185">Reference proteome</keyword>
<evidence type="ECO:0000256" key="7">
    <source>
        <dbReference type="ARBA" id="ARBA00022991"/>
    </source>
</evidence>
<dbReference type="Proteomes" id="UP001318040">
    <property type="component" value="Chromosome 49"/>
</dbReference>
<feature type="compositionally biased region" description="Gly residues" evidence="14">
    <location>
        <begin position="345"/>
        <end position="358"/>
    </location>
</feature>
<keyword evidence="10" id="KW-1015">Disulfide bond</keyword>
<dbReference type="GO" id="GO:0004930">
    <property type="term" value="F:G protein-coupled receptor activity"/>
    <property type="evidence" value="ECO:0007669"/>
    <property type="project" value="UniProtKB-KW"/>
</dbReference>
<evidence type="ECO:0000259" key="16">
    <source>
        <dbReference type="PROSITE" id="PS50262"/>
    </source>
</evidence>
<evidence type="ECO:0000313" key="18">
    <source>
        <dbReference type="RefSeq" id="XP_032828695.1"/>
    </source>
</evidence>
<feature type="region of interest" description="Disordered" evidence="14">
    <location>
        <begin position="311"/>
        <end position="424"/>
    </location>
</feature>
<evidence type="ECO:0000256" key="13">
    <source>
        <dbReference type="ARBA" id="ARBA00023224"/>
    </source>
</evidence>
<name>A0AAJ7XBX5_PETMA</name>
<dbReference type="KEGG" id="pmrn:116953004"/>
<keyword evidence="3" id="KW-0716">Sensory transduction</keyword>
<dbReference type="Gene3D" id="1.20.1070.10">
    <property type="entry name" value="Rhodopsin 7-helix transmembrane proteins"/>
    <property type="match status" value="1"/>
</dbReference>
<dbReference type="InterPro" id="IPR002962">
    <property type="entry name" value="Peropsin"/>
</dbReference>
<sequence length="446" mass="47103">MAEQGEDDQFRSKLSPTADIAAGTFLLAVTVLSLAGNGAVLGVAARRWAKLKAPELLSVNLALTDLGIAASIYPLAVASAWNHRWLGGQPVCTYYAFAGFFFGTASMGTLTAMAGVRYKGTSTQVHVKQITKRAMLAVIVAVWAYALLWSCLPLLGWGRYGVEPFGVSCTLAWAELQLTPGGVAFLYAMFVLCLLLPAIAIGLCYAGIVCKLRRAYREGRSKRRTPTARHVESRLTKMAVLVTVGFIGCWSPYAIVSLWWLFRSPGSISPLVSLLPCLFAKSSTVYNPLIYYLFSRSFRAELRSTPCSCLEARRPSTSSESAPPVPHRGARRNSQRVWSITEARPGGGSHPPGDGAGLRGSAAAAAARDAAAAADDEAVEGTTDDGPCPPKDVAAMIPLVSFDGGGGGGSSAASSEGLLPPPSVEGAHRVLLERAPPGCERGKRGT</sequence>
<keyword evidence="11" id="KW-0675">Receptor</keyword>
<evidence type="ECO:0000256" key="15">
    <source>
        <dbReference type="SAM" id="Phobius"/>
    </source>
</evidence>
<evidence type="ECO:0000256" key="14">
    <source>
        <dbReference type="SAM" id="MobiDB-lite"/>
    </source>
</evidence>
<proteinExistence type="predicted"/>
<keyword evidence="2" id="KW-0600">Photoreceptor protein</keyword>
<evidence type="ECO:0000256" key="12">
    <source>
        <dbReference type="ARBA" id="ARBA00023180"/>
    </source>
</evidence>
<dbReference type="InterPro" id="IPR027430">
    <property type="entry name" value="Retinal_BS"/>
</dbReference>
<keyword evidence="6 15" id="KW-1133">Transmembrane helix</keyword>
<evidence type="ECO:0000256" key="5">
    <source>
        <dbReference type="ARBA" id="ARBA00022925"/>
    </source>
</evidence>
<dbReference type="PANTHER" id="PTHR24240">
    <property type="entry name" value="OPSIN"/>
    <property type="match status" value="1"/>
</dbReference>
<feature type="compositionally biased region" description="Acidic residues" evidence="14">
    <location>
        <begin position="374"/>
        <end position="383"/>
    </location>
</feature>
<keyword evidence="12" id="KW-0325">Glycoprotein</keyword>
<keyword evidence="13" id="KW-0807">Transducer</keyword>
<organism evidence="17 18">
    <name type="scientific">Petromyzon marinus</name>
    <name type="common">Sea lamprey</name>
    <dbReference type="NCBI Taxonomy" id="7757"/>
    <lineage>
        <taxon>Eukaryota</taxon>
        <taxon>Metazoa</taxon>
        <taxon>Chordata</taxon>
        <taxon>Craniata</taxon>
        <taxon>Vertebrata</taxon>
        <taxon>Cyclostomata</taxon>
        <taxon>Hyperoartia</taxon>
        <taxon>Petromyzontiformes</taxon>
        <taxon>Petromyzontidae</taxon>
        <taxon>Petromyzon</taxon>
    </lineage>
</organism>
<evidence type="ECO:0000256" key="4">
    <source>
        <dbReference type="ARBA" id="ARBA00022692"/>
    </source>
</evidence>
<feature type="transmembrane region" description="Helical" evidence="15">
    <location>
        <begin position="93"/>
        <end position="113"/>
    </location>
</feature>
<comment type="subcellular location">
    <subcellularLocation>
        <location evidence="1">Membrane</location>
        <topology evidence="1">Multi-pass membrane protein</topology>
    </subcellularLocation>
</comment>
<dbReference type="PROSITE" id="PS50262">
    <property type="entry name" value="G_PROTEIN_RECEP_F1_2"/>
    <property type="match status" value="1"/>
</dbReference>
<dbReference type="Pfam" id="PF00001">
    <property type="entry name" value="7tm_1"/>
    <property type="match status" value="1"/>
</dbReference>
<reference evidence="18" key="1">
    <citation type="submission" date="2025-08" db="UniProtKB">
        <authorList>
            <consortium name="RefSeq"/>
        </authorList>
    </citation>
    <scope>IDENTIFICATION</scope>
    <source>
        <tissue evidence="18">Sperm</tissue>
    </source>
</reference>
<evidence type="ECO:0000256" key="6">
    <source>
        <dbReference type="ARBA" id="ARBA00022989"/>
    </source>
</evidence>
<feature type="transmembrane region" description="Helical" evidence="15">
    <location>
        <begin position="20"/>
        <end position="44"/>
    </location>
</feature>
<dbReference type="PRINTS" id="PR00237">
    <property type="entry name" value="GPCRRHODOPSN"/>
</dbReference>
<keyword evidence="8" id="KW-0297">G-protein coupled receptor</keyword>
<evidence type="ECO:0000256" key="1">
    <source>
        <dbReference type="ARBA" id="ARBA00004141"/>
    </source>
</evidence>
<evidence type="ECO:0000256" key="8">
    <source>
        <dbReference type="ARBA" id="ARBA00023040"/>
    </source>
</evidence>
<feature type="transmembrane region" description="Helical" evidence="15">
    <location>
        <begin position="185"/>
        <end position="210"/>
    </location>
</feature>
<feature type="domain" description="G-protein coupled receptors family 1 profile" evidence="16">
    <location>
        <begin position="36"/>
        <end position="291"/>
    </location>
</feature>
<dbReference type="SUPFAM" id="SSF81321">
    <property type="entry name" value="Family A G protein-coupled receptor-like"/>
    <property type="match status" value="1"/>
</dbReference>
<evidence type="ECO:0000256" key="9">
    <source>
        <dbReference type="ARBA" id="ARBA00023136"/>
    </source>
</evidence>
<dbReference type="GO" id="GO:0009881">
    <property type="term" value="F:photoreceptor activity"/>
    <property type="evidence" value="ECO:0007669"/>
    <property type="project" value="UniProtKB-KW"/>
</dbReference>
<dbReference type="FunFam" id="1.20.1070.10:FF:000219">
    <property type="entry name" value="Opsin 5-like 2"/>
    <property type="match status" value="1"/>
</dbReference>
<keyword evidence="5" id="KW-0681">Retinal protein</keyword>
<dbReference type="GO" id="GO:0016020">
    <property type="term" value="C:membrane"/>
    <property type="evidence" value="ECO:0007669"/>
    <property type="project" value="UniProtKB-SubCell"/>
</dbReference>
<evidence type="ECO:0000256" key="11">
    <source>
        <dbReference type="ARBA" id="ARBA00023170"/>
    </source>
</evidence>
<feature type="transmembrane region" description="Helical" evidence="15">
    <location>
        <begin position="239"/>
        <end position="262"/>
    </location>
</feature>
<dbReference type="GO" id="GO:0007601">
    <property type="term" value="P:visual perception"/>
    <property type="evidence" value="ECO:0007669"/>
    <property type="project" value="InterPro"/>
</dbReference>
<dbReference type="InterPro" id="IPR000276">
    <property type="entry name" value="GPCR_Rhodpsn"/>
</dbReference>
<feature type="transmembrane region" description="Helical" evidence="15">
    <location>
        <begin position="134"/>
        <end position="155"/>
    </location>
</feature>
<dbReference type="AlphaFoldDB" id="A0AAJ7XBX5"/>
<dbReference type="InterPro" id="IPR017452">
    <property type="entry name" value="GPCR_Rhodpsn_7TM"/>
</dbReference>
<evidence type="ECO:0000256" key="2">
    <source>
        <dbReference type="ARBA" id="ARBA00022543"/>
    </source>
</evidence>
<dbReference type="PROSITE" id="PS00238">
    <property type="entry name" value="OPSIN"/>
    <property type="match status" value="1"/>
</dbReference>
<feature type="transmembrane region" description="Helical" evidence="15">
    <location>
        <begin position="56"/>
        <end position="81"/>
    </location>
</feature>
<dbReference type="InterPro" id="IPR050125">
    <property type="entry name" value="GPCR_opsins"/>
</dbReference>
<keyword evidence="9 15" id="KW-0472">Membrane</keyword>
<dbReference type="GeneID" id="116953004"/>
<keyword evidence="4 15" id="KW-0812">Transmembrane</keyword>
<evidence type="ECO:0000256" key="3">
    <source>
        <dbReference type="ARBA" id="ARBA00022606"/>
    </source>
</evidence>
<feature type="compositionally biased region" description="Low complexity" evidence="14">
    <location>
        <begin position="359"/>
        <end position="373"/>
    </location>
</feature>
<gene>
    <name evidence="18" type="primary">LOC116953004</name>
</gene>
<evidence type="ECO:0000256" key="10">
    <source>
        <dbReference type="ARBA" id="ARBA00023157"/>
    </source>
</evidence>
<keyword evidence="7" id="KW-0157">Chromophore</keyword>
<protein>
    <submittedName>
        <fullName evidence="18">Opsin-5-like</fullName>
    </submittedName>
</protein>
<dbReference type="PRINTS" id="PR01244">
    <property type="entry name" value="PEROPSIN"/>
</dbReference>
<dbReference type="RefSeq" id="XP_032828695.1">
    <property type="nucleotide sequence ID" value="XM_032972804.1"/>
</dbReference>